<keyword evidence="3" id="KW-1185">Reference proteome</keyword>
<organism evidence="2 3">
    <name type="scientific">Algoriphagus pacificus</name>
    <dbReference type="NCBI Taxonomy" id="2811234"/>
    <lineage>
        <taxon>Bacteria</taxon>
        <taxon>Pseudomonadati</taxon>
        <taxon>Bacteroidota</taxon>
        <taxon>Cytophagia</taxon>
        <taxon>Cytophagales</taxon>
        <taxon>Cyclobacteriaceae</taxon>
        <taxon>Algoriphagus</taxon>
    </lineage>
</organism>
<keyword evidence="1" id="KW-0732">Signal</keyword>
<feature type="signal peptide" evidence="1">
    <location>
        <begin position="1"/>
        <end position="21"/>
    </location>
</feature>
<protein>
    <submittedName>
        <fullName evidence="2">Uncharacterized protein</fullName>
    </submittedName>
</protein>
<accession>A0ABS3CEF6</accession>
<evidence type="ECO:0000313" key="3">
    <source>
        <dbReference type="Proteomes" id="UP000664480"/>
    </source>
</evidence>
<evidence type="ECO:0000313" key="2">
    <source>
        <dbReference type="EMBL" id="MBN7815175.1"/>
    </source>
</evidence>
<dbReference type="Proteomes" id="UP000664480">
    <property type="component" value="Unassembled WGS sequence"/>
</dbReference>
<reference evidence="2 3" key="1">
    <citation type="submission" date="2021-03" db="EMBL/GenBank/DDBJ databases">
        <title>novel species isolated from a fishpond in China.</title>
        <authorList>
            <person name="Lu H."/>
            <person name="Cai Z."/>
        </authorList>
    </citation>
    <scope>NUCLEOTIDE SEQUENCE [LARGE SCALE GENOMIC DNA]</scope>
    <source>
        <strain evidence="2 3">YJ13C</strain>
    </source>
</reference>
<proteinExistence type="predicted"/>
<dbReference type="EMBL" id="JAFKCU010000002">
    <property type="protein sequence ID" value="MBN7815175.1"/>
    <property type="molecule type" value="Genomic_DNA"/>
</dbReference>
<name>A0ABS3CEF6_9BACT</name>
<sequence length="211" mass="24749">MKKMISLFNVLIIATLFSAFAQKNDDEVEFVTNRKLEKQLNLPKLKTSDNDIDLRIFLGRGFTNGGSVLWIRKKKNSWVASRYDYLLKLNKNEEVTTKIENYDIANLKPNSGWEDFWKDSKDLGIMYLPNQEEIKDKLRKEVTTVIGKGYEVIHVSDGSGYDLDVKEDGRIENYSFHEPWIYAEKYPNVSEVRQYSEIIQLLEKEFGINYR</sequence>
<gene>
    <name evidence="2" type="ORF">J0A69_07045</name>
</gene>
<comment type="caution">
    <text evidence="2">The sequence shown here is derived from an EMBL/GenBank/DDBJ whole genome shotgun (WGS) entry which is preliminary data.</text>
</comment>
<dbReference type="RefSeq" id="WP_206585866.1">
    <property type="nucleotide sequence ID" value="NZ_JAFKCU010000002.1"/>
</dbReference>
<evidence type="ECO:0000256" key="1">
    <source>
        <dbReference type="SAM" id="SignalP"/>
    </source>
</evidence>
<feature type="chain" id="PRO_5045402444" evidence="1">
    <location>
        <begin position="22"/>
        <end position="211"/>
    </location>
</feature>